<keyword evidence="2" id="KW-1185">Reference proteome</keyword>
<proteinExistence type="predicted"/>
<evidence type="ECO:0000313" key="1">
    <source>
        <dbReference type="EMBL" id="BDI30100.1"/>
    </source>
</evidence>
<organism evidence="1 2">
    <name type="scientific">Capsulimonas corticalis</name>
    <dbReference type="NCBI Taxonomy" id="2219043"/>
    <lineage>
        <taxon>Bacteria</taxon>
        <taxon>Bacillati</taxon>
        <taxon>Armatimonadota</taxon>
        <taxon>Armatimonadia</taxon>
        <taxon>Capsulimonadales</taxon>
        <taxon>Capsulimonadaceae</taxon>
        <taxon>Capsulimonas</taxon>
    </lineage>
</organism>
<dbReference type="InterPro" id="IPR006230">
    <property type="entry name" value="MutL"/>
</dbReference>
<sequence>MTNTSNVRTILATDCGSTTTKAILIEKQGDEYRLTTRGEAPTTVEAPFDDVTIGVSNAAREVEELSGRKILDDNGQVITPAAADGSGVDLYLSTSSAGGGLQMTVAGVVKSMSAESAERAALGAGAIIMDVIAVDDGRKDYQKVERIRALRPDMILMSGGTDGGTVTHLTEMAEMLRSADPKPRLGIGLKLPVIYAGNIEARKSVEDIAGDIVDIREVPNLRPTLDRENLGPAREAIHDLFLEHVMQQAPGYAKLTTWTSAGIMSTPNAVGKIMETIARERKIDVLGVDIGGATTDVFSVFGGVFNRTVSANLGMSYSICNVLTEAGIANIARWIPFMADDAYLRNQLRNKMIRPTTIPQTLRDLQIEQAVAREALRLAFEHHKSLARGLKGVQTKAGVEFEREATGKTLVNMIKLDMIIGSGGVLSHAPERAQSALMMLDAYQPEGVTMLAVDSIFMMPQLGVLSTILPEAATQVFERDCLIKLGHVVAPIGTAKDGEPCLTVAFKGSTTEIVPFGQLRLIHLKEDQTQEATITPARGFDVGAGKGKPITVTLEGGVVGLILDTRGRPVVIPSEPTQRVAKLQEWLRVLGLAVHTSAPE</sequence>
<evidence type="ECO:0000313" key="2">
    <source>
        <dbReference type="Proteomes" id="UP000287394"/>
    </source>
</evidence>
<dbReference type="AlphaFoldDB" id="A0A402D238"/>
<gene>
    <name evidence="1" type="ORF">CCAX7_21510</name>
</gene>
<dbReference type="KEGG" id="ccot:CCAX7_21510"/>
<dbReference type="Proteomes" id="UP000287394">
    <property type="component" value="Chromosome"/>
</dbReference>
<protein>
    <submittedName>
        <fullName evidence="1">Uncharacterized protein</fullName>
    </submittedName>
</protein>
<dbReference type="EMBL" id="AP025739">
    <property type="protein sequence ID" value="BDI30100.1"/>
    <property type="molecule type" value="Genomic_DNA"/>
</dbReference>
<name>A0A402D238_9BACT</name>
<dbReference type="Pfam" id="PF13941">
    <property type="entry name" value="MutL"/>
    <property type="match status" value="1"/>
</dbReference>
<reference evidence="1 2" key="1">
    <citation type="journal article" date="2019" name="Int. J. Syst. Evol. Microbiol.">
        <title>Capsulimonas corticalis gen. nov., sp. nov., an aerobic capsulated bacterium, of a novel bacterial order, Capsulimonadales ord. nov., of the class Armatimonadia of the phylum Armatimonadetes.</title>
        <authorList>
            <person name="Li J."/>
            <person name="Kudo C."/>
            <person name="Tonouchi A."/>
        </authorList>
    </citation>
    <scope>NUCLEOTIDE SEQUENCE [LARGE SCALE GENOMIC DNA]</scope>
    <source>
        <strain evidence="1 2">AX-7</strain>
    </source>
</reference>
<accession>A0A402D238</accession>